<dbReference type="Proteomes" id="UP001396334">
    <property type="component" value="Unassembled WGS sequence"/>
</dbReference>
<dbReference type="EMBL" id="JBBPBN010000011">
    <property type="protein sequence ID" value="KAK9028758.1"/>
    <property type="molecule type" value="Genomic_DNA"/>
</dbReference>
<dbReference type="EMBL" id="JBBPBN010000011">
    <property type="protein sequence ID" value="KAK9028757.1"/>
    <property type="molecule type" value="Genomic_DNA"/>
</dbReference>
<reference evidence="3 4" key="1">
    <citation type="journal article" date="2024" name="G3 (Bethesda)">
        <title>Genome assembly of Hibiscus sabdariffa L. provides insights into metabolisms of medicinal natural products.</title>
        <authorList>
            <person name="Kim T."/>
        </authorList>
    </citation>
    <scope>NUCLEOTIDE SEQUENCE [LARGE SCALE GENOMIC DNA]</scope>
    <source>
        <strain evidence="3">TK-2024</strain>
        <tissue evidence="3">Old leaves</tissue>
    </source>
</reference>
<proteinExistence type="predicted"/>
<accession>A0ABR2SU20</accession>
<evidence type="ECO:0000313" key="3">
    <source>
        <dbReference type="EMBL" id="KAK9028758.1"/>
    </source>
</evidence>
<organism evidence="3 4">
    <name type="scientific">Hibiscus sabdariffa</name>
    <name type="common">roselle</name>
    <dbReference type="NCBI Taxonomy" id="183260"/>
    <lineage>
        <taxon>Eukaryota</taxon>
        <taxon>Viridiplantae</taxon>
        <taxon>Streptophyta</taxon>
        <taxon>Embryophyta</taxon>
        <taxon>Tracheophyta</taxon>
        <taxon>Spermatophyta</taxon>
        <taxon>Magnoliopsida</taxon>
        <taxon>eudicotyledons</taxon>
        <taxon>Gunneridae</taxon>
        <taxon>Pentapetalae</taxon>
        <taxon>rosids</taxon>
        <taxon>malvids</taxon>
        <taxon>Malvales</taxon>
        <taxon>Malvaceae</taxon>
        <taxon>Malvoideae</taxon>
        <taxon>Hibiscus</taxon>
    </lineage>
</organism>
<dbReference type="EMBL" id="JBBPBN010000011">
    <property type="protein sequence ID" value="KAK9028756.1"/>
    <property type="molecule type" value="Genomic_DNA"/>
</dbReference>
<gene>
    <name evidence="1" type="ORF">V6N11_025903</name>
    <name evidence="2" type="ORF">V6N11_025904</name>
    <name evidence="3" type="ORF">V6N11_025905</name>
</gene>
<sequence length="82" mass="9101">MNYQLCFTEEEKETVVPTFEMKIEDIASCLMDSTWHGDKIYGHLTWEGGGSGHSDPWGQHGRVHMSTKALGGQGGSNRNFAL</sequence>
<comment type="caution">
    <text evidence="3">The sequence shown here is derived from an EMBL/GenBank/DDBJ whole genome shotgun (WGS) entry which is preliminary data.</text>
</comment>
<name>A0ABR2SU20_9ROSI</name>
<keyword evidence="4" id="KW-1185">Reference proteome</keyword>
<protein>
    <submittedName>
        <fullName evidence="3">Uncharacterized protein</fullName>
    </submittedName>
</protein>
<evidence type="ECO:0000313" key="2">
    <source>
        <dbReference type="EMBL" id="KAK9028757.1"/>
    </source>
</evidence>
<evidence type="ECO:0000313" key="4">
    <source>
        <dbReference type="Proteomes" id="UP001396334"/>
    </source>
</evidence>
<evidence type="ECO:0000313" key="1">
    <source>
        <dbReference type="EMBL" id="KAK9028756.1"/>
    </source>
</evidence>